<sequence length="133" mass="15767">MPKRGVEAFHIRTQAASLPSCYKHIGPSVFKLKRQEDLIINMDKKGGTSSSVELHNGWLKLWSAKVPRKVKIHLWCIYFQRIYVGDELKRRKYIDMVMNYRKRIVEFAKHNGTPNFGKSPEEYFKQRCFEIFT</sequence>
<organism evidence="1 2">
    <name type="scientific">Triticum turgidum subsp. durum</name>
    <name type="common">Durum wheat</name>
    <name type="synonym">Triticum durum</name>
    <dbReference type="NCBI Taxonomy" id="4567"/>
    <lineage>
        <taxon>Eukaryota</taxon>
        <taxon>Viridiplantae</taxon>
        <taxon>Streptophyta</taxon>
        <taxon>Embryophyta</taxon>
        <taxon>Tracheophyta</taxon>
        <taxon>Spermatophyta</taxon>
        <taxon>Magnoliopsida</taxon>
        <taxon>Liliopsida</taxon>
        <taxon>Poales</taxon>
        <taxon>Poaceae</taxon>
        <taxon>BOP clade</taxon>
        <taxon>Pooideae</taxon>
        <taxon>Triticodae</taxon>
        <taxon>Triticeae</taxon>
        <taxon>Triticinae</taxon>
        <taxon>Triticum</taxon>
    </lineage>
</organism>
<reference evidence="1 2" key="1">
    <citation type="submission" date="2017-09" db="EMBL/GenBank/DDBJ databases">
        <authorList>
            <consortium name="International Durum Wheat Genome Sequencing Consortium (IDWGSC)"/>
            <person name="Milanesi L."/>
        </authorList>
    </citation>
    <scope>NUCLEOTIDE SEQUENCE [LARGE SCALE GENOMIC DNA]</scope>
    <source>
        <strain evidence="2">cv. Svevo</strain>
    </source>
</reference>
<dbReference type="Proteomes" id="UP000324705">
    <property type="component" value="Chromosome 7A"/>
</dbReference>
<evidence type="ECO:0000313" key="2">
    <source>
        <dbReference type="Proteomes" id="UP000324705"/>
    </source>
</evidence>
<dbReference type="AlphaFoldDB" id="A0A9R0ZJ05"/>
<dbReference type="EMBL" id="LT934123">
    <property type="protein sequence ID" value="VAI78540.1"/>
    <property type="molecule type" value="Genomic_DNA"/>
</dbReference>
<evidence type="ECO:0000313" key="1">
    <source>
        <dbReference type="EMBL" id="VAI78540.1"/>
    </source>
</evidence>
<name>A0A9R0ZJ05_TRITD</name>
<dbReference type="OMA" id="YIDMIVG"/>
<accession>A0A9R0ZJ05</accession>
<protein>
    <submittedName>
        <fullName evidence="1">Uncharacterized protein</fullName>
    </submittedName>
</protein>
<proteinExistence type="predicted"/>
<gene>
    <name evidence="1" type="ORF">TRITD_7Av1G214720</name>
</gene>
<dbReference type="Gramene" id="TRITD7Av1G214720.1">
    <property type="protein sequence ID" value="TRITD7Av1G214720.1"/>
    <property type="gene ID" value="TRITD7Av1G214720"/>
</dbReference>
<keyword evidence="2" id="KW-1185">Reference proteome</keyword>